<protein>
    <submittedName>
        <fullName evidence="4">AT hook motif protein</fullName>
    </submittedName>
</protein>
<name>A0A023AZH6_GRENI</name>
<dbReference type="InterPro" id="IPR000637">
    <property type="entry name" value="HMGI/Y_DNA-bd_CS"/>
</dbReference>
<accession>A0A023AZH6</accession>
<organism evidence="4 5">
    <name type="scientific">Gregarina niphandrodes</name>
    <name type="common">Septate eugregarine</name>
    <dbReference type="NCBI Taxonomy" id="110365"/>
    <lineage>
        <taxon>Eukaryota</taxon>
        <taxon>Sar</taxon>
        <taxon>Alveolata</taxon>
        <taxon>Apicomplexa</taxon>
        <taxon>Conoidasida</taxon>
        <taxon>Gregarinasina</taxon>
        <taxon>Eugregarinorida</taxon>
        <taxon>Gregarinidae</taxon>
        <taxon>Gregarina</taxon>
    </lineage>
</organism>
<dbReference type="InterPro" id="IPR017956">
    <property type="entry name" value="AT_hook_DNA-bd_motif"/>
</dbReference>
<dbReference type="GO" id="GO:0005634">
    <property type="term" value="C:nucleus"/>
    <property type="evidence" value="ECO:0007669"/>
    <property type="project" value="UniProtKB-SubCell"/>
</dbReference>
<dbReference type="Proteomes" id="UP000019763">
    <property type="component" value="Unassembled WGS sequence"/>
</dbReference>
<evidence type="ECO:0000313" key="5">
    <source>
        <dbReference type="Proteomes" id="UP000019763"/>
    </source>
</evidence>
<comment type="caution">
    <text evidence="4">The sequence shown here is derived from an EMBL/GenBank/DDBJ whole genome shotgun (WGS) entry which is preliminary data.</text>
</comment>
<proteinExistence type="predicted"/>
<dbReference type="GO" id="GO:0006355">
    <property type="term" value="P:regulation of DNA-templated transcription"/>
    <property type="evidence" value="ECO:0007669"/>
    <property type="project" value="InterPro"/>
</dbReference>
<dbReference type="SMART" id="SM00384">
    <property type="entry name" value="AT_hook"/>
    <property type="match status" value="4"/>
</dbReference>
<gene>
    <name evidence="4" type="ORF">GNI_152060</name>
</gene>
<dbReference type="EMBL" id="AFNH02001133">
    <property type="protein sequence ID" value="EZG44113.1"/>
    <property type="molecule type" value="Genomic_DNA"/>
</dbReference>
<dbReference type="PROSITE" id="PS00354">
    <property type="entry name" value="HMGI_Y"/>
    <property type="match status" value="1"/>
</dbReference>
<evidence type="ECO:0000256" key="3">
    <source>
        <dbReference type="SAM" id="MobiDB-lite"/>
    </source>
</evidence>
<keyword evidence="2" id="KW-0539">Nucleus</keyword>
<comment type="subcellular location">
    <subcellularLocation>
        <location evidence="1">Nucleus</location>
    </subcellularLocation>
</comment>
<dbReference type="PRINTS" id="PR00929">
    <property type="entry name" value="ATHOOK"/>
</dbReference>
<evidence type="ECO:0000256" key="1">
    <source>
        <dbReference type="ARBA" id="ARBA00004123"/>
    </source>
</evidence>
<dbReference type="GO" id="GO:0003677">
    <property type="term" value="F:DNA binding"/>
    <property type="evidence" value="ECO:0007669"/>
    <property type="project" value="InterPro"/>
</dbReference>
<dbReference type="GeneID" id="22915290"/>
<reference evidence="4" key="1">
    <citation type="submission" date="2013-12" db="EMBL/GenBank/DDBJ databases">
        <authorList>
            <person name="Omoto C.K."/>
            <person name="Sibley D."/>
            <person name="Venepally P."/>
            <person name="Hadjithomas M."/>
            <person name="Karamycheva S."/>
            <person name="Brunk B."/>
            <person name="Roos D."/>
            <person name="Caler E."/>
            <person name="Lorenzi H."/>
        </authorList>
    </citation>
    <scope>NUCLEOTIDE SEQUENCE</scope>
</reference>
<feature type="region of interest" description="Disordered" evidence="3">
    <location>
        <begin position="185"/>
        <end position="213"/>
    </location>
</feature>
<sequence>MSEVVVKRGRGRPRKHPPDVTVVKRPRGRPRKYPIDVPVIKRGRGRPRIRPLPDPNAIKRGPGRPRKTPALLMADVDNIILAPPTEDLVPDQRPFDRRFEDADAGQYFQDDATEEDPYDDGGDTYQRHQLKIAEDIVRRKLDEQRGPFRLDTPTLLTRNVAATAADDVGPPPFQPVLTERASALMKEEPEATSGSGPEDLAPPQPSASGVKQEAALQHRHFLFGEEAMKNMNPIVLSALTAFEDEMVKTMAPI</sequence>
<keyword evidence="5" id="KW-1185">Reference proteome</keyword>
<feature type="region of interest" description="Disordered" evidence="3">
    <location>
        <begin position="1"/>
        <end position="69"/>
    </location>
</feature>
<dbReference type="VEuPathDB" id="CryptoDB:GNI_152060"/>
<evidence type="ECO:0000256" key="2">
    <source>
        <dbReference type="ARBA" id="ARBA00023242"/>
    </source>
</evidence>
<evidence type="ECO:0000313" key="4">
    <source>
        <dbReference type="EMBL" id="EZG44113.1"/>
    </source>
</evidence>
<dbReference type="RefSeq" id="XP_011132797.1">
    <property type="nucleotide sequence ID" value="XM_011134495.1"/>
</dbReference>
<dbReference type="AlphaFoldDB" id="A0A023AZH6"/>